<dbReference type="CDD" id="cd06267">
    <property type="entry name" value="PBP1_LacI_sugar_binding-like"/>
    <property type="match status" value="1"/>
</dbReference>
<proteinExistence type="predicted"/>
<dbReference type="OrthoDB" id="4919174at2"/>
<dbReference type="InterPro" id="IPR028082">
    <property type="entry name" value="Peripla_BP_I"/>
</dbReference>
<dbReference type="GO" id="GO:0003700">
    <property type="term" value="F:DNA-binding transcription factor activity"/>
    <property type="evidence" value="ECO:0007669"/>
    <property type="project" value="TreeGrafter"/>
</dbReference>
<keyword evidence="2" id="KW-0238">DNA-binding</keyword>
<dbReference type="SMART" id="SM00354">
    <property type="entry name" value="HTH_LACI"/>
    <property type="match status" value="1"/>
</dbReference>
<dbReference type="PANTHER" id="PTHR30146">
    <property type="entry name" value="LACI-RELATED TRANSCRIPTIONAL REPRESSOR"/>
    <property type="match status" value="1"/>
</dbReference>
<reference evidence="5 6" key="1">
    <citation type="submission" date="2018-05" db="EMBL/GenBank/DDBJ databases">
        <title>Genetic diversity of glacier-inhabiting Cryobacterium bacteria in China and description of Cryobacterium mengkeensis sp. nov. and Arthrobacter glacialis sp. nov.</title>
        <authorList>
            <person name="Liu Q."/>
            <person name="Xin Y.-H."/>
        </authorList>
    </citation>
    <scope>NUCLEOTIDE SEQUENCE [LARGE SCALE GENOMIC DNA]</scope>
    <source>
        <strain evidence="5 6">LI2</strain>
    </source>
</reference>
<evidence type="ECO:0000256" key="1">
    <source>
        <dbReference type="ARBA" id="ARBA00023015"/>
    </source>
</evidence>
<dbReference type="PROSITE" id="PS50932">
    <property type="entry name" value="HTH_LACI_2"/>
    <property type="match status" value="1"/>
</dbReference>
<keyword evidence="6" id="KW-1185">Reference proteome</keyword>
<evidence type="ECO:0000313" key="5">
    <source>
        <dbReference type="EMBL" id="PYI66957.1"/>
    </source>
</evidence>
<dbReference type="EMBL" id="QJVD01000012">
    <property type="protein sequence ID" value="PYI66957.1"/>
    <property type="molecule type" value="Genomic_DNA"/>
</dbReference>
<keyword evidence="3" id="KW-0804">Transcription</keyword>
<dbReference type="SUPFAM" id="SSF47413">
    <property type="entry name" value="lambda repressor-like DNA-binding domains"/>
    <property type="match status" value="1"/>
</dbReference>
<dbReference type="InterPro" id="IPR010982">
    <property type="entry name" value="Lambda_DNA-bd_dom_sf"/>
</dbReference>
<dbReference type="Pfam" id="PF13377">
    <property type="entry name" value="Peripla_BP_3"/>
    <property type="match status" value="1"/>
</dbReference>
<protein>
    <submittedName>
        <fullName evidence="5">LacI family transcriptional regulator</fullName>
    </submittedName>
</protein>
<dbReference type="AlphaFoldDB" id="A0A2V5LUC8"/>
<dbReference type="Gene3D" id="3.40.50.2300">
    <property type="match status" value="2"/>
</dbReference>
<dbReference type="PANTHER" id="PTHR30146:SF138">
    <property type="entry name" value="TRANSCRIPTIONAL REGULATORY PROTEIN"/>
    <property type="match status" value="1"/>
</dbReference>
<dbReference type="Proteomes" id="UP000247832">
    <property type="component" value="Unassembled WGS sequence"/>
</dbReference>
<name>A0A2V5LUC8_9MICC</name>
<organism evidence="5 6">
    <name type="scientific">Arthrobacter livingstonensis</name>
    <dbReference type="NCBI Taxonomy" id="670078"/>
    <lineage>
        <taxon>Bacteria</taxon>
        <taxon>Bacillati</taxon>
        <taxon>Actinomycetota</taxon>
        <taxon>Actinomycetes</taxon>
        <taxon>Micrococcales</taxon>
        <taxon>Micrococcaceae</taxon>
        <taxon>Arthrobacter</taxon>
    </lineage>
</organism>
<dbReference type="InterPro" id="IPR000843">
    <property type="entry name" value="HTH_LacI"/>
</dbReference>
<gene>
    <name evidence="5" type="ORF">CVV68_12700</name>
</gene>
<dbReference type="Pfam" id="PF00356">
    <property type="entry name" value="LacI"/>
    <property type="match status" value="1"/>
</dbReference>
<dbReference type="CDD" id="cd01392">
    <property type="entry name" value="HTH_LacI"/>
    <property type="match status" value="1"/>
</dbReference>
<dbReference type="GO" id="GO:0000976">
    <property type="term" value="F:transcription cis-regulatory region binding"/>
    <property type="evidence" value="ECO:0007669"/>
    <property type="project" value="TreeGrafter"/>
</dbReference>
<accession>A0A2V5LUC8</accession>
<dbReference type="SUPFAM" id="SSF53822">
    <property type="entry name" value="Periplasmic binding protein-like I"/>
    <property type="match status" value="1"/>
</dbReference>
<dbReference type="InterPro" id="IPR046335">
    <property type="entry name" value="LacI/GalR-like_sensor"/>
</dbReference>
<evidence type="ECO:0000259" key="4">
    <source>
        <dbReference type="PROSITE" id="PS50932"/>
    </source>
</evidence>
<keyword evidence="1" id="KW-0805">Transcription regulation</keyword>
<evidence type="ECO:0000313" key="6">
    <source>
        <dbReference type="Proteomes" id="UP000247832"/>
    </source>
</evidence>
<evidence type="ECO:0000256" key="3">
    <source>
        <dbReference type="ARBA" id="ARBA00023163"/>
    </source>
</evidence>
<evidence type="ECO:0000256" key="2">
    <source>
        <dbReference type="ARBA" id="ARBA00023125"/>
    </source>
</evidence>
<dbReference type="Gene3D" id="1.10.260.40">
    <property type="entry name" value="lambda repressor-like DNA-binding domains"/>
    <property type="match status" value="1"/>
</dbReference>
<sequence>MVAARAGVSAATVSLVTSGKTAGRVSAENIAKVNHAINELGYVVDGLGSSLARGRSNIVILVAPDVSNPFFAKVIDGVRTEIGDAFQLLLSVTEAGQMPTPAVVRNLLSLRPAGLLVDAPSAGFLAGLPATGPMVLLDTAGVESEAPSVNFDLDGAALMLADHLADLGHSTVAYLDGTTGTETFRVRREAFCRHARTRGINVVAQTATTIDVGAAADAFARAWPQWQRQGVTAVVCSTDTHAYGVLQEARVARLAVPAQLAVTGFDDLPYSETSSPGLTTVRLPAAELGRAAGRQLLRLLAGEELAAKELVGEELEGDDRNGHRVTLESTLVVRGSTVDGGVAQGGQV</sequence>
<dbReference type="RefSeq" id="WP_110501388.1">
    <property type="nucleotide sequence ID" value="NZ_QJVD01000012.1"/>
</dbReference>
<feature type="domain" description="HTH lacI-type" evidence="4">
    <location>
        <begin position="1"/>
        <end position="53"/>
    </location>
</feature>
<comment type="caution">
    <text evidence="5">The sequence shown here is derived from an EMBL/GenBank/DDBJ whole genome shotgun (WGS) entry which is preliminary data.</text>
</comment>